<reference evidence="7" key="1">
    <citation type="submission" date="2020-07" db="EMBL/GenBank/DDBJ databases">
        <title>Genome sequence and genetic diversity analysis of an under-domesticated orphan crop, white fonio (Digitaria exilis).</title>
        <authorList>
            <person name="Bennetzen J.L."/>
            <person name="Chen S."/>
            <person name="Ma X."/>
            <person name="Wang X."/>
            <person name="Yssel A.E.J."/>
            <person name="Chaluvadi S.R."/>
            <person name="Johnson M."/>
            <person name="Gangashetty P."/>
            <person name="Hamidou F."/>
            <person name="Sanogo M.D."/>
            <person name="Zwaenepoel A."/>
            <person name="Wallace J."/>
            <person name="Van De Peer Y."/>
            <person name="Van Deynze A."/>
        </authorList>
    </citation>
    <scope>NUCLEOTIDE SEQUENCE</scope>
    <source>
        <tissue evidence="7">Leaves</tissue>
    </source>
</reference>
<dbReference type="InterPro" id="IPR020568">
    <property type="entry name" value="Ribosomal_Su5_D2-typ_SF"/>
</dbReference>
<evidence type="ECO:0000256" key="2">
    <source>
        <dbReference type="ARBA" id="ARBA00011738"/>
    </source>
</evidence>
<dbReference type="PANTHER" id="PTHR11528">
    <property type="entry name" value="HEAT SHOCK PROTEIN 90 FAMILY MEMBER"/>
    <property type="match status" value="1"/>
</dbReference>
<dbReference type="GO" id="GO:0016887">
    <property type="term" value="F:ATP hydrolysis activity"/>
    <property type="evidence" value="ECO:0007669"/>
    <property type="project" value="InterPro"/>
</dbReference>
<evidence type="ECO:0000256" key="1">
    <source>
        <dbReference type="ARBA" id="ARBA00008239"/>
    </source>
</evidence>
<dbReference type="GO" id="GO:0140662">
    <property type="term" value="F:ATP-dependent protein folding chaperone"/>
    <property type="evidence" value="ECO:0007669"/>
    <property type="project" value="InterPro"/>
</dbReference>
<comment type="caution">
    <text evidence="7">The sequence shown here is derived from an EMBL/GenBank/DDBJ whole genome shotgun (WGS) entry which is preliminary data.</text>
</comment>
<organism evidence="7 8">
    <name type="scientific">Digitaria exilis</name>
    <dbReference type="NCBI Taxonomy" id="1010633"/>
    <lineage>
        <taxon>Eukaryota</taxon>
        <taxon>Viridiplantae</taxon>
        <taxon>Streptophyta</taxon>
        <taxon>Embryophyta</taxon>
        <taxon>Tracheophyta</taxon>
        <taxon>Spermatophyta</taxon>
        <taxon>Magnoliopsida</taxon>
        <taxon>Liliopsida</taxon>
        <taxon>Poales</taxon>
        <taxon>Poaceae</taxon>
        <taxon>PACMAD clade</taxon>
        <taxon>Panicoideae</taxon>
        <taxon>Panicodae</taxon>
        <taxon>Paniceae</taxon>
        <taxon>Anthephorinae</taxon>
        <taxon>Digitaria</taxon>
    </lineage>
</organism>
<evidence type="ECO:0000256" key="4">
    <source>
        <dbReference type="ARBA" id="ARBA00022840"/>
    </source>
</evidence>
<dbReference type="InterPro" id="IPR020575">
    <property type="entry name" value="Hsp90_N"/>
</dbReference>
<dbReference type="Proteomes" id="UP000636709">
    <property type="component" value="Unassembled WGS sequence"/>
</dbReference>
<protein>
    <submittedName>
        <fullName evidence="7">Uncharacterized protein</fullName>
    </submittedName>
</protein>
<keyword evidence="4" id="KW-0067">ATP-binding</keyword>
<keyword evidence="8" id="KW-1185">Reference proteome</keyword>
<name>A0A835A384_9POAL</name>
<comment type="similarity">
    <text evidence="1">Belongs to the heat shock protein 90 family.</text>
</comment>
<evidence type="ECO:0000256" key="5">
    <source>
        <dbReference type="ARBA" id="ARBA00023186"/>
    </source>
</evidence>
<accession>A0A835A384</accession>
<gene>
    <name evidence="7" type="ORF">HU200_065746</name>
</gene>
<sequence length="713" mass="77610">MAASSSQHLSSLVVNKQEETLRDLISRSSCALDEVKRKLGPSRQHLEPELSIRLVVDKATKALTIVDSGIGMTRSDLFRHVDATACSSGGTTNDYPASATMPGLSGLRSAYLASKKVMVTTKHEDDDQQYLYVWVPQAGISSGSSFTVGVDDTDGERLRRGTKVTLFLNDDQLEYLKERRLKDLVNKYSGSIGYPIYLQLWTEKATGDEEEITREEYASSYKSLLTDDWGDHLAVSVKHFSVAEGPVVKFSAVLFVSRRRLISDTTHNIIYARDPHAHHVLKCERLLPEWLAAVVTTRAVHDDATLDDVKGIRKHMVKESIEMLLQLAENNEHEYSKLYGESFSSNLKLGIVDGGEDSKENLQRLAGLLRYHSTTTGAGGMVTGLKGYVARMEEGHKVIYYTLVTAAAESSSFEAAAVERLKQQGHEVLFMADAIDDRVVLVLKEYDGKVLVSATMWAATPGCFLQLFKHVTADATTASNPAMSCQRAEPEHVASSVIPRGSGHVARGCPLLYHEHDVPGAPHRRPVWVGASPPSPDTAKTTPEQRTVAGESLLLYKARVCVEGVPAHARRIETVAGLFAAAAAGGGGGFALVEGLDHGRLAEKEVECVCAWVWTRDPDAIAKAGTLLIQEPRGSSAWPSLVHSDRRLIGCSPAAAGPPRMLAYDVIIHLDRVYDYSPASSSADGGDHGGHWPRCHVFSWHLGALDGVTPAPC</sequence>
<feature type="region of interest" description="Disordered" evidence="6">
    <location>
        <begin position="523"/>
        <end position="545"/>
    </location>
</feature>
<dbReference type="Gene3D" id="3.30.230.80">
    <property type="match status" value="1"/>
</dbReference>
<dbReference type="SUPFAM" id="SSF55874">
    <property type="entry name" value="ATPase domain of HSP90 chaperone/DNA topoisomerase II/histidine kinase"/>
    <property type="match status" value="1"/>
</dbReference>
<dbReference type="SUPFAM" id="SSF54211">
    <property type="entry name" value="Ribosomal protein S5 domain 2-like"/>
    <property type="match status" value="1"/>
</dbReference>
<dbReference type="Gene3D" id="3.40.50.11260">
    <property type="match status" value="1"/>
</dbReference>
<comment type="subunit">
    <text evidence="2">Homodimer.</text>
</comment>
<dbReference type="AlphaFoldDB" id="A0A835A384"/>
<evidence type="ECO:0000256" key="6">
    <source>
        <dbReference type="SAM" id="MobiDB-lite"/>
    </source>
</evidence>
<dbReference type="Gene3D" id="3.30.565.10">
    <property type="entry name" value="Histidine kinase-like ATPase, C-terminal domain"/>
    <property type="match status" value="1"/>
</dbReference>
<keyword evidence="5" id="KW-0143">Chaperone</keyword>
<keyword evidence="3" id="KW-0547">Nucleotide-binding</keyword>
<dbReference type="GO" id="GO:0005524">
    <property type="term" value="F:ATP binding"/>
    <property type="evidence" value="ECO:0007669"/>
    <property type="project" value="UniProtKB-KW"/>
</dbReference>
<dbReference type="EMBL" id="JACEFO010002892">
    <property type="protein sequence ID" value="KAF8646527.1"/>
    <property type="molecule type" value="Genomic_DNA"/>
</dbReference>
<dbReference type="Pfam" id="PF00183">
    <property type="entry name" value="HSP90"/>
    <property type="match status" value="1"/>
</dbReference>
<dbReference type="PRINTS" id="PR00775">
    <property type="entry name" value="HEATSHOCK90"/>
</dbReference>
<dbReference type="InterPro" id="IPR001404">
    <property type="entry name" value="Hsp90_fam"/>
</dbReference>
<evidence type="ECO:0000313" key="7">
    <source>
        <dbReference type="EMBL" id="KAF8646527.1"/>
    </source>
</evidence>
<dbReference type="InterPro" id="IPR036890">
    <property type="entry name" value="HATPase_C_sf"/>
</dbReference>
<evidence type="ECO:0000256" key="3">
    <source>
        <dbReference type="ARBA" id="ARBA00022741"/>
    </source>
</evidence>
<proteinExistence type="inferred from homology"/>
<dbReference type="OrthoDB" id="28737at2759"/>
<dbReference type="GO" id="GO:0051082">
    <property type="term" value="F:unfolded protein binding"/>
    <property type="evidence" value="ECO:0007669"/>
    <property type="project" value="InterPro"/>
</dbReference>
<evidence type="ECO:0000313" key="8">
    <source>
        <dbReference type="Proteomes" id="UP000636709"/>
    </source>
</evidence>